<reference evidence="2 3" key="1">
    <citation type="submission" date="2024-09" db="EMBL/GenBank/DDBJ databases">
        <authorList>
            <person name="Sun Q."/>
            <person name="Mori K."/>
        </authorList>
    </citation>
    <scope>NUCLEOTIDE SEQUENCE [LARGE SCALE GENOMIC DNA]</scope>
    <source>
        <strain evidence="2 3">JCM 13852</strain>
    </source>
</reference>
<dbReference type="Proteomes" id="UP001589535">
    <property type="component" value="Unassembled WGS sequence"/>
</dbReference>
<dbReference type="EMBL" id="JBHMBK010000068">
    <property type="protein sequence ID" value="MFB9691054.1"/>
    <property type="molecule type" value="Genomic_DNA"/>
</dbReference>
<evidence type="ECO:0000313" key="2">
    <source>
        <dbReference type="EMBL" id="MFB9691054.1"/>
    </source>
</evidence>
<name>A0ABV5UI18_9PSEU</name>
<accession>A0ABV5UI18</accession>
<feature type="region of interest" description="Disordered" evidence="1">
    <location>
        <begin position="103"/>
        <end position="124"/>
    </location>
</feature>
<sequence length="139" mass="15586">MLLAEEMVGRSVAMTGPDESIVNWWALPTLELLTIRLVCLRRSIRLEVWDSAPVTSEALLKTSEDSCSLVEALHVTAARWGEVPDGRGRTVWAQLPVFERTERGLPKRPRNPTPYPRRPAASDPTVEAMERILHGIEGF</sequence>
<evidence type="ECO:0000313" key="3">
    <source>
        <dbReference type="Proteomes" id="UP001589535"/>
    </source>
</evidence>
<organism evidence="2 3">
    <name type="scientific">Amycolatopsis plumensis</name>
    <dbReference type="NCBI Taxonomy" id="236508"/>
    <lineage>
        <taxon>Bacteria</taxon>
        <taxon>Bacillati</taxon>
        <taxon>Actinomycetota</taxon>
        <taxon>Actinomycetes</taxon>
        <taxon>Pseudonocardiales</taxon>
        <taxon>Pseudonocardiaceae</taxon>
        <taxon>Amycolatopsis</taxon>
    </lineage>
</organism>
<gene>
    <name evidence="2" type="ORF">ACFFTO_43360</name>
</gene>
<dbReference type="RefSeq" id="WP_378207444.1">
    <property type="nucleotide sequence ID" value="NZ_JBHMBK010000068.1"/>
</dbReference>
<proteinExistence type="predicted"/>
<keyword evidence="3" id="KW-1185">Reference proteome</keyword>
<evidence type="ECO:0000256" key="1">
    <source>
        <dbReference type="SAM" id="MobiDB-lite"/>
    </source>
</evidence>
<comment type="caution">
    <text evidence="2">The sequence shown here is derived from an EMBL/GenBank/DDBJ whole genome shotgun (WGS) entry which is preliminary data.</text>
</comment>
<protein>
    <submittedName>
        <fullName evidence="2">Uncharacterized protein</fullName>
    </submittedName>
</protein>